<evidence type="ECO:0000313" key="1">
    <source>
        <dbReference type="EMBL" id="GJT94984.1"/>
    </source>
</evidence>
<dbReference type="Proteomes" id="UP001151760">
    <property type="component" value="Unassembled WGS sequence"/>
</dbReference>
<evidence type="ECO:0000313" key="2">
    <source>
        <dbReference type="Proteomes" id="UP001151760"/>
    </source>
</evidence>
<reference evidence="1" key="1">
    <citation type="journal article" date="2022" name="Int. J. Mol. Sci.">
        <title>Draft Genome of Tanacetum Coccineum: Genomic Comparison of Closely Related Tanacetum-Family Plants.</title>
        <authorList>
            <person name="Yamashiro T."/>
            <person name="Shiraishi A."/>
            <person name="Nakayama K."/>
            <person name="Satake H."/>
        </authorList>
    </citation>
    <scope>NUCLEOTIDE SEQUENCE</scope>
</reference>
<accession>A0ABQ5I5C5</accession>
<sequence>VYFSAIELNEMIMMLGYTWDRIMYYQYLIHDLDLDNGLRDLGSDQDVLELVKVEVDMENSHSNIDVNANFIGSGNFKKHITFAELNDVYVLDNDEFESGYDDDVEKVRKSKLKELRKQLGKNADGGKNQPYFYVGQSFRTAKAAKERIKLYSIETMR</sequence>
<proteinExistence type="predicted"/>
<feature type="non-terminal residue" evidence="1">
    <location>
        <position position="1"/>
    </location>
</feature>
<keyword evidence="2" id="KW-1185">Reference proteome</keyword>
<gene>
    <name evidence="1" type="ORF">Tco_1090502</name>
</gene>
<organism evidence="1 2">
    <name type="scientific">Tanacetum coccineum</name>
    <dbReference type="NCBI Taxonomy" id="301880"/>
    <lineage>
        <taxon>Eukaryota</taxon>
        <taxon>Viridiplantae</taxon>
        <taxon>Streptophyta</taxon>
        <taxon>Embryophyta</taxon>
        <taxon>Tracheophyta</taxon>
        <taxon>Spermatophyta</taxon>
        <taxon>Magnoliopsida</taxon>
        <taxon>eudicotyledons</taxon>
        <taxon>Gunneridae</taxon>
        <taxon>Pentapetalae</taxon>
        <taxon>asterids</taxon>
        <taxon>campanulids</taxon>
        <taxon>Asterales</taxon>
        <taxon>Asteraceae</taxon>
        <taxon>Asteroideae</taxon>
        <taxon>Anthemideae</taxon>
        <taxon>Anthemidinae</taxon>
        <taxon>Tanacetum</taxon>
    </lineage>
</organism>
<dbReference type="EMBL" id="BQNB010020347">
    <property type="protein sequence ID" value="GJT94984.1"/>
    <property type="molecule type" value="Genomic_DNA"/>
</dbReference>
<protein>
    <submittedName>
        <fullName evidence="1">Uncharacterized protein</fullName>
    </submittedName>
</protein>
<name>A0ABQ5I5C5_9ASTR</name>
<comment type="caution">
    <text evidence="1">The sequence shown here is derived from an EMBL/GenBank/DDBJ whole genome shotgun (WGS) entry which is preliminary data.</text>
</comment>
<reference evidence="1" key="2">
    <citation type="submission" date="2022-01" db="EMBL/GenBank/DDBJ databases">
        <authorList>
            <person name="Yamashiro T."/>
            <person name="Shiraishi A."/>
            <person name="Satake H."/>
            <person name="Nakayama K."/>
        </authorList>
    </citation>
    <scope>NUCLEOTIDE SEQUENCE</scope>
</reference>